<protein>
    <submittedName>
        <fullName evidence="1">Ribonuclease Z</fullName>
    </submittedName>
</protein>
<dbReference type="Proteomes" id="UP000239997">
    <property type="component" value="Unassembled WGS sequence"/>
</dbReference>
<reference evidence="2 4" key="2">
    <citation type="submission" date="2018-03" db="EMBL/GenBank/DDBJ databases">
        <title>Genomic Encyclopedia of Archaeal and Bacterial Type Strains, Phase II (KMG-II): from individual species to whole genera.</title>
        <authorList>
            <person name="Goeker M."/>
        </authorList>
    </citation>
    <scope>NUCLEOTIDE SEQUENCE [LARGE SCALE GENOMIC DNA]</scope>
    <source>
        <strain evidence="2 4">DSM 22727</strain>
    </source>
</reference>
<dbReference type="RefSeq" id="WP_036578953.1">
    <property type="nucleotide sequence ID" value="NZ_JPJI01000003.1"/>
</dbReference>
<evidence type="ECO:0000313" key="2">
    <source>
        <dbReference type="EMBL" id="PRX12129.1"/>
    </source>
</evidence>
<accession>A0A084K0G2</accession>
<keyword evidence="4" id="KW-1185">Reference proteome</keyword>
<evidence type="ECO:0000313" key="4">
    <source>
        <dbReference type="Proteomes" id="UP000239997"/>
    </source>
</evidence>
<reference evidence="1 3" key="1">
    <citation type="submission" date="2014-07" db="EMBL/GenBank/DDBJ databases">
        <title>Draft genome sequence of Nonlabens ulvanivorans, an ulvan degrading bacterium.</title>
        <authorList>
            <person name="Kopel M."/>
            <person name="Helbert W."/>
            <person name="Henrissat B."/>
            <person name="Doniger T."/>
            <person name="Banin E."/>
        </authorList>
    </citation>
    <scope>NUCLEOTIDE SEQUENCE [LARGE SCALE GENOMIC DNA]</scope>
    <source>
        <strain evidence="1 3">PLR</strain>
    </source>
</reference>
<dbReference type="EMBL" id="PVNA01000008">
    <property type="protein sequence ID" value="PRX12129.1"/>
    <property type="molecule type" value="Genomic_DNA"/>
</dbReference>
<proteinExistence type="predicted"/>
<name>A0A084K0G2_NONUL</name>
<gene>
    <name evidence="1" type="ORF">IL45_00255</name>
    <name evidence="2" type="ORF">LY02_02809</name>
</gene>
<evidence type="ECO:0000313" key="1">
    <source>
        <dbReference type="EMBL" id="KEZ94696.1"/>
    </source>
</evidence>
<dbReference type="AlphaFoldDB" id="A0A084K0G2"/>
<evidence type="ECO:0000313" key="3">
    <source>
        <dbReference type="Proteomes" id="UP000028531"/>
    </source>
</evidence>
<organism evidence="1 3">
    <name type="scientific">Nonlabens ulvanivorans</name>
    <name type="common">Persicivirga ulvanivorans</name>
    <dbReference type="NCBI Taxonomy" id="906888"/>
    <lineage>
        <taxon>Bacteria</taxon>
        <taxon>Pseudomonadati</taxon>
        <taxon>Bacteroidota</taxon>
        <taxon>Flavobacteriia</taxon>
        <taxon>Flavobacteriales</taxon>
        <taxon>Flavobacteriaceae</taxon>
        <taxon>Nonlabens</taxon>
    </lineage>
</organism>
<dbReference type="OrthoDB" id="1442602at2"/>
<dbReference type="EMBL" id="JPJI01000003">
    <property type="protein sequence ID" value="KEZ94696.1"/>
    <property type="molecule type" value="Genomic_DNA"/>
</dbReference>
<sequence length="110" mass="12629">MISETHDNYILLRDEYDDISGFAQFLPTIFNQFEGKNVIVDLIQYTDATLTDLLLFLALSNQHRSTKQSFVMVNAALSIDEIPEELMVVPTLQEAQDVIEMEEIERDLGF</sequence>
<comment type="caution">
    <text evidence="1">The sequence shown here is derived from an EMBL/GenBank/DDBJ whole genome shotgun (WGS) entry which is preliminary data.</text>
</comment>
<dbReference type="Proteomes" id="UP000028531">
    <property type="component" value="Unassembled WGS sequence"/>
</dbReference>